<dbReference type="InterPro" id="IPR010752">
    <property type="entry name" value="DUF1329"/>
</dbReference>
<accession>A0A1H9A406</accession>
<dbReference type="STRING" id="489703.SAMN04488038_101266"/>
<organism evidence="1 2">
    <name type="scientific">Solimonas aquatica</name>
    <dbReference type="NCBI Taxonomy" id="489703"/>
    <lineage>
        <taxon>Bacteria</taxon>
        <taxon>Pseudomonadati</taxon>
        <taxon>Pseudomonadota</taxon>
        <taxon>Gammaproteobacteria</taxon>
        <taxon>Nevskiales</taxon>
        <taxon>Nevskiaceae</taxon>
        <taxon>Solimonas</taxon>
    </lineage>
</organism>
<dbReference type="Pfam" id="PF07044">
    <property type="entry name" value="DUF1329"/>
    <property type="match status" value="1"/>
</dbReference>
<reference evidence="1 2" key="1">
    <citation type="submission" date="2016-10" db="EMBL/GenBank/DDBJ databases">
        <authorList>
            <person name="de Groot N.N."/>
        </authorList>
    </citation>
    <scope>NUCLEOTIDE SEQUENCE [LARGE SCALE GENOMIC DNA]</scope>
    <source>
        <strain evidence="1 2">DSM 25927</strain>
    </source>
</reference>
<name>A0A1H9A406_9GAMM</name>
<protein>
    <recommendedName>
        <fullName evidence="3">DUF1329 domain-containing protein</fullName>
    </recommendedName>
</protein>
<keyword evidence="2" id="KW-1185">Reference proteome</keyword>
<dbReference type="AlphaFoldDB" id="A0A1H9A406"/>
<dbReference type="Proteomes" id="UP000199233">
    <property type="component" value="Unassembled WGS sequence"/>
</dbReference>
<evidence type="ECO:0008006" key="3">
    <source>
        <dbReference type="Google" id="ProtNLM"/>
    </source>
</evidence>
<dbReference type="EMBL" id="FOFS01000001">
    <property type="protein sequence ID" value="SEP71409.1"/>
    <property type="molecule type" value="Genomic_DNA"/>
</dbReference>
<gene>
    <name evidence="1" type="ORF">SAMN04488038_101266</name>
</gene>
<sequence>MLPGTSLYLSDAWAAGDPLHTWGNFRIVGRGPFLASYSGGWNAEHPNWEHKTHGGRYGTTFWDTTVEMVPEVIIVEAEPTGFPRAPISKKRVWFDARNQVPVGMVTYDRRGQPYRSFDGCYSLYESGGKKFMDGQHPYWSWSHVTAADVQTGRLTRLEQVRAVEGGHETSVNNPAIFERYLTQTALMRLGKI</sequence>
<evidence type="ECO:0000313" key="1">
    <source>
        <dbReference type="EMBL" id="SEP71409.1"/>
    </source>
</evidence>
<evidence type="ECO:0000313" key="2">
    <source>
        <dbReference type="Proteomes" id="UP000199233"/>
    </source>
</evidence>
<proteinExistence type="predicted"/>
<dbReference type="Gene3D" id="2.50.20.10">
    <property type="entry name" value="Lipoprotein localisation LolA/LolB/LppX"/>
    <property type="match status" value="1"/>
</dbReference>